<dbReference type="EMBL" id="GAIX01004806">
    <property type="protein sequence ID" value="JAA87754.1"/>
    <property type="molecule type" value="Transcribed_RNA"/>
</dbReference>
<proteinExistence type="predicted"/>
<protein>
    <submittedName>
        <fullName evidence="1">Uncharacterized protein</fullName>
    </submittedName>
</protein>
<sequence>YSKNKLFLDNHRSVLTQMFTANSRSAFNIATTFKSGNFPVQHNFGSQRKIVFHYFSPKCIDGNTLILF</sequence>
<accession>S4PAZ2</accession>
<reference evidence="1" key="2">
    <citation type="submission" date="2013-05" db="EMBL/GenBank/DDBJ databases">
        <authorList>
            <person name="Carter J.-M."/>
            <person name="Baker S.C."/>
            <person name="Pink R."/>
            <person name="Carter D.R.F."/>
            <person name="Collins A."/>
            <person name="Tomlin J."/>
            <person name="Gibbs M."/>
            <person name="Breuker C.J."/>
        </authorList>
    </citation>
    <scope>NUCLEOTIDE SEQUENCE</scope>
    <source>
        <tissue evidence="1">Ovary</tissue>
    </source>
</reference>
<organism evidence="1">
    <name type="scientific">Pararge aegeria</name>
    <name type="common">speckled wood butterfly</name>
    <dbReference type="NCBI Taxonomy" id="116150"/>
    <lineage>
        <taxon>Eukaryota</taxon>
        <taxon>Metazoa</taxon>
        <taxon>Ecdysozoa</taxon>
        <taxon>Arthropoda</taxon>
        <taxon>Hexapoda</taxon>
        <taxon>Insecta</taxon>
        <taxon>Pterygota</taxon>
        <taxon>Neoptera</taxon>
        <taxon>Endopterygota</taxon>
        <taxon>Lepidoptera</taxon>
        <taxon>Glossata</taxon>
        <taxon>Ditrysia</taxon>
        <taxon>Papilionoidea</taxon>
        <taxon>Nymphalidae</taxon>
        <taxon>Satyrinae</taxon>
        <taxon>Satyrini</taxon>
        <taxon>Parargina</taxon>
        <taxon>Pararge</taxon>
    </lineage>
</organism>
<evidence type="ECO:0000313" key="1">
    <source>
        <dbReference type="EMBL" id="JAA87754.1"/>
    </source>
</evidence>
<reference evidence="1" key="1">
    <citation type="journal article" date="2013" name="BMC Genomics">
        <title>Unscrambling butterfly oogenesis.</title>
        <authorList>
            <person name="Carter J.M."/>
            <person name="Baker S.C."/>
            <person name="Pink R."/>
            <person name="Carter D.R."/>
            <person name="Collins A."/>
            <person name="Tomlin J."/>
            <person name="Gibbs M."/>
            <person name="Breuker C.J."/>
        </authorList>
    </citation>
    <scope>NUCLEOTIDE SEQUENCE</scope>
    <source>
        <tissue evidence="1">Ovary</tissue>
    </source>
</reference>
<dbReference type="AlphaFoldDB" id="S4PAZ2"/>
<feature type="non-terminal residue" evidence="1">
    <location>
        <position position="1"/>
    </location>
</feature>
<name>S4PAZ2_9NEOP</name>